<dbReference type="STRING" id="1886670.PTI45_03016"/>
<evidence type="ECO:0000256" key="4">
    <source>
        <dbReference type="ARBA" id="ARBA00006047"/>
    </source>
</evidence>
<proteinExistence type="inferred from homology"/>
<dbReference type="RefSeq" id="WP_069328415.1">
    <property type="nucleotide sequence ID" value="NZ_MDER01000051.1"/>
</dbReference>
<dbReference type="InterPro" id="IPR000811">
    <property type="entry name" value="Glyco_trans_35"/>
</dbReference>
<evidence type="ECO:0000256" key="3">
    <source>
        <dbReference type="ARBA" id="ARBA00004496"/>
    </source>
</evidence>
<evidence type="ECO:0000256" key="8">
    <source>
        <dbReference type="ARBA" id="ARBA00022679"/>
    </source>
</evidence>
<accession>A0A1E3L1T0</accession>
<dbReference type="GO" id="GO:0030170">
    <property type="term" value="F:pyridoxal phosphate binding"/>
    <property type="evidence" value="ECO:0007669"/>
    <property type="project" value="InterPro"/>
</dbReference>
<keyword evidence="6" id="KW-0021">Allosteric enzyme</keyword>
<comment type="function">
    <text evidence="13">Allosteric enzyme that catalyzes the rate-limiting step in glycogen catabolism, the phosphorolytic cleavage of glycogen to produce glucose-1-phosphate, and plays a central role in maintaining cellular and organismal glucose homeostasis.</text>
</comment>
<keyword evidence="8 13" id="KW-0808">Transferase</keyword>
<dbReference type="NCBIfam" id="TIGR02093">
    <property type="entry name" value="P_ylase"/>
    <property type="match status" value="1"/>
</dbReference>
<evidence type="ECO:0000256" key="11">
    <source>
        <dbReference type="ARBA" id="ARBA00025174"/>
    </source>
</evidence>
<comment type="function">
    <text evidence="11">Phosphorylase is an important allosteric enzyme in carbohydrate metabolism. Enzymes from different sources differ in their regulatory mechanisms and in their natural substrates. However, all known phosphorylases share catalytic and structural properties.</text>
</comment>
<evidence type="ECO:0000256" key="7">
    <source>
        <dbReference type="ARBA" id="ARBA00022676"/>
    </source>
</evidence>
<dbReference type="AlphaFoldDB" id="A0A1E3L1T0"/>
<evidence type="ECO:0000256" key="13">
    <source>
        <dbReference type="RuleBase" id="RU000587"/>
    </source>
</evidence>
<protein>
    <recommendedName>
        <fullName evidence="13">Alpha-1,4 glucan phosphorylase</fullName>
        <ecNumber evidence="13">2.4.1.1</ecNumber>
    </recommendedName>
</protein>
<dbReference type="GO" id="GO:0005737">
    <property type="term" value="C:cytoplasm"/>
    <property type="evidence" value="ECO:0007669"/>
    <property type="project" value="UniProtKB-SubCell"/>
</dbReference>
<evidence type="ECO:0000256" key="2">
    <source>
        <dbReference type="ARBA" id="ARBA00001933"/>
    </source>
</evidence>
<evidence type="ECO:0000256" key="1">
    <source>
        <dbReference type="ARBA" id="ARBA00001275"/>
    </source>
</evidence>
<comment type="caution">
    <text evidence="14">The sequence shown here is derived from an EMBL/GenBank/DDBJ whole genome shotgun (WGS) entry which is preliminary data.</text>
</comment>
<gene>
    <name evidence="14" type="primary">glgP</name>
    <name evidence="14" type="ORF">PTI45_03016</name>
</gene>
<evidence type="ECO:0000313" key="14">
    <source>
        <dbReference type="EMBL" id="ODP27561.1"/>
    </source>
</evidence>
<dbReference type="GO" id="GO:0008184">
    <property type="term" value="F:glycogen phosphorylase activity"/>
    <property type="evidence" value="ECO:0007669"/>
    <property type="project" value="InterPro"/>
</dbReference>
<dbReference type="Gene3D" id="3.40.50.2000">
    <property type="entry name" value="Glycogen Phosphorylase B"/>
    <property type="match status" value="2"/>
</dbReference>
<dbReference type="InterPro" id="IPR035090">
    <property type="entry name" value="Pyridoxal_P_attach_site"/>
</dbReference>
<reference evidence="14 15" key="1">
    <citation type="submission" date="2016-08" db="EMBL/GenBank/DDBJ databases">
        <title>Genome sequencing of Paenibacillus sp. TI45-13ar, isolated from Korean traditional nuruk.</title>
        <authorList>
            <person name="Kim S.-J."/>
        </authorList>
    </citation>
    <scope>NUCLEOTIDE SEQUENCE [LARGE SCALE GENOMIC DNA]</scope>
    <source>
        <strain evidence="14 15">TI45-13ar</strain>
    </source>
</reference>
<evidence type="ECO:0000256" key="12">
    <source>
        <dbReference type="PIRSR" id="PIRSR000460-1"/>
    </source>
</evidence>
<evidence type="ECO:0000313" key="15">
    <source>
        <dbReference type="Proteomes" id="UP000094578"/>
    </source>
</evidence>
<dbReference type="Proteomes" id="UP000094578">
    <property type="component" value="Unassembled WGS sequence"/>
</dbReference>
<sequence>MFTSKESFKSIFQDNVVSKLGKTLEEVSSEDVYTILSRMIRESAGKEWAATNREFKDNEEKQVYYLSLEFLIGRLLGNNLLNMGVLEIVQEGLEDLGVSLSEIEEQEADAGLGNGGLGRLAACFMDSLASLGYAGHGCGIRYKYGLFEQKIVDGNQVELPDNWLQKGNEWEVRRDDRKVEVRFGGNVQVHEKDGELEFSLHDYEGVWAIPYDVPVIGYKGNKESSHMNTLRLWSAEPMREMASRSSSSGGNYYSYLDYNRSVESISEFLYPDDSQYEGRLLRLKQQYFLCSAGLQSILRTYDKLGLSYEELPKKIAIHINDTHPTLVIPELMRILLDEKGYGWDTAWEIVTKTVSYTNHTILSEALEKWPTHMVRELLPRVYMIIEEINTRFCGMLMDKYPNDPDRVAHMAIVFDDQVKMAHLAIAGSHSINGVAALHTDILKQREMKNFYELYPDRFNNKTNGITHRRWLMHANPELSQLVSESIGTRWITHPQEMVGILKYSEDASFQERTAQIKLNNKQKLASYIEQKYDVKVNTDSIFDVQVKRLHAYKRQFLNILHIIHLYHQIKAMPSLDMVPRTFIFGAKAAPSYYLAKSTIKLINSVANVVNNDPDVKDKLNVFFLENYSVSLAEKIIPAADVSEQISTASKEASGTGNMKFMMNGALTVGTLDGANVEMHEMLGDNNMFIFGLHANQVMDYYQHGGYNARDIYNSDSRIQEVMNQLIERGPFTNHNNEFDILYRSILDMNDEYFVLKDFSAYTEAHVQIDLAYRNRKEWLKKSIHNIGHSGKFSSDLTIGQYASEIWKIKPVDRP</sequence>
<name>A0A1E3L1T0_9BACL</name>
<dbReference type="PANTHER" id="PTHR11468">
    <property type="entry name" value="GLYCOGEN PHOSPHORYLASE"/>
    <property type="match status" value="1"/>
</dbReference>
<comment type="subcellular location">
    <subcellularLocation>
        <location evidence="3">Cytoplasm</location>
    </subcellularLocation>
</comment>
<keyword evidence="9 12" id="KW-0663">Pyridoxal phosphate</keyword>
<dbReference type="CDD" id="cd04300">
    <property type="entry name" value="GT35_Glycogen_Phosphorylase"/>
    <property type="match status" value="1"/>
</dbReference>
<feature type="modified residue" description="N6-(pyridoxal phosphate)lysine" evidence="12">
    <location>
        <position position="659"/>
    </location>
</feature>
<dbReference type="InterPro" id="IPR011833">
    <property type="entry name" value="Glycg_phsphrylas"/>
</dbReference>
<evidence type="ECO:0000256" key="5">
    <source>
        <dbReference type="ARBA" id="ARBA00022490"/>
    </source>
</evidence>
<dbReference type="PIRSF" id="PIRSF000460">
    <property type="entry name" value="Pprylas_GlgP"/>
    <property type="match status" value="1"/>
</dbReference>
<dbReference type="PANTHER" id="PTHR11468:SF3">
    <property type="entry name" value="GLYCOGEN PHOSPHORYLASE, LIVER FORM"/>
    <property type="match status" value="1"/>
</dbReference>
<evidence type="ECO:0000256" key="9">
    <source>
        <dbReference type="ARBA" id="ARBA00022898"/>
    </source>
</evidence>
<keyword evidence="5" id="KW-0963">Cytoplasm</keyword>
<dbReference type="PROSITE" id="PS00102">
    <property type="entry name" value="PHOSPHORYLASE"/>
    <property type="match status" value="1"/>
</dbReference>
<comment type="catalytic activity">
    <reaction evidence="1 13">
        <text>[(1-&gt;4)-alpha-D-glucosyl](n) + phosphate = [(1-&gt;4)-alpha-D-glucosyl](n-1) + alpha-D-glucose 1-phosphate</text>
        <dbReference type="Rhea" id="RHEA:41732"/>
        <dbReference type="Rhea" id="RHEA-COMP:9584"/>
        <dbReference type="Rhea" id="RHEA-COMP:9586"/>
        <dbReference type="ChEBI" id="CHEBI:15444"/>
        <dbReference type="ChEBI" id="CHEBI:43474"/>
        <dbReference type="ChEBI" id="CHEBI:58601"/>
        <dbReference type="EC" id="2.4.1.1"/>
    </reaction>
</comment>
<dbReference type="GO" id="GO:0005980">
    <property type="term" value="P:glycogen catabolic process"/>
    <property type="evidence" value="ECO:0007669"/>
    <property type="project" value="TreeGrafter"/>
</dbReference>
<keyword evidence="7 13" id="KW-0328">Glycosyltransferase</keyword>
<keyword evidence="15" id="KW-1185">Reference proteome</keyword>
<dbReference type="FunFam" id="3.40.50.2000:FF:000003">
    <property type="entry name" value="Alpha-1,4 glucan phosphorylase"/>
    <property type="match status" value="1"/>
</dbReference>
<comment type="similarity">
    <text evidence="4 13">Belongs to the glycogen phosphorylase family.</text>
</comment>
<dbReference type="EC" id="2.4.1.1" evidence="13"/>
<dbReference type="FunFam" id="3.40.50.2000:FF:000153">
    <property type="entry name" value="Alpha-1,4 glucan phosphorylase"/>
    <property type="match status" value="1"/>
</dbReference>
<dbReference type="PATRIC" id="fig|1886670.3.peg.3064"/>
<evidence type="ECO:0000256" key="10">
    <source>
        <dbReference type="ARBA" id="ARBA00023277"/>
    </source>
</evidence>
<dbReference type="SUPFAM" id="SSF53756">
    <property type="entry name" value="UDP-Glycosyltransferase/glycogen phosphorylase"/>
    <property type="match status" value="1"/>
</dbReference>
<dbReference type="Pfam" id="PF00343">
    <property type="entry name" value="Phosphorylase"/>
    <property type="match status" value="1"/>
</dbReference>
<dbReference type="EMBL" id="MDER01000051">
    <property type="protein sequence ID" value="ODP27561.1"/>
    <property type="molecule type" value="Genomic_DNA"/>
</dbReference>
<comment type="cofactor">
    <cofactor evidence="2 13">
        <name>pyridoxal 5'-phosphate</name>
        <dbReference type="ChEBI" id="CHEBI:597326"/>
    </cofactor>
</comment>
<evidence type="ECO:0000256" key="6">
    <source>
        <dbReference type="ARBA" id="ARBA00022533"/>
    </source>
</evidence>
<organism evidence="14 15">
    <name type="scientific">Paenibacillus nuruki</name>
    <dbReference type="NCBI Taxonomy" id="1886670"/>
    <lineage>
        <taxon>Bacteria</taxon>
        <taxon>Bacillati</taxon>
        <taxon>Bacillota</taxon>
        <taxon>Bacilli</taxon>
        <taxon>Bacillales</taxon>
        <taxon>Paenibacillaceae</taxon>
        <taxon>Paenibacillus</taxon>
    </lineage>
</organism>
<keyword evidence="10 13" id="KW-0119">Carbohydrate metabolism</keyword>